<dbReference type="EMBL" id="AZEX01000070">
    <property type="protein sequence ID" value="KRL58521.1"/>
    <property type="molecule type" value="Genomic_DNA"/>
</dbReference>
<evidence type="ECO:0008006" key="3">
    <source>
        <dbReference type="Google" id="ProtNLM"/>
    </source>
</evidence>
<dbReference type="eggNOG" id="ENOG502ZCEZ">
    <property type="taxonomic scope" value="Bacteria"/>
</dbReference>
<gene>
    <name evidence="1" type="ORF">FC69_GL000391</name>
</gene>
<dbReference type="InterPro" id="IPR032358">
    <property type="entry name" value="DUF4867"/>
</dbReference>
<reference evidence="1 2" key="1">
    <citation type="journal article" date="2015" name="Genome Announc.">
        <title>Expanding the biotechnology potential of lactobacilli through comparative genomics of 213 strains and associated genera.</title>
        <authorList>
            <person name="Sun Z."/>
            <person name="Harris H.M."/>
            <person name="McCann A."/>
            <person name="Guo C."/>
            <person name="Argimon S."/>
            <person name="Zhang W."/>
            <person name="Yang X."/>
            <person name="Jeffery I.B."/>
            <person name="Cooney J.C."/>
            <person name="Kagawa T.F."/>
            <person name="Liu W."/>
            <person name="Song Y."/>
            <person name="Salvetti E."/>
            <person name="Wrobel A."/>
            <person name="Rasinkangas P."/>
            <person name="Parkhill J."/>
            <person name="Rea M.C."/>
            <person name="O'Sullivan O."/>
            <person name="Ritari J."/>
            <person name="Douillard F.P."/>
            <person name="Paul Ross R."/>
            <person name="Yang R."/>
            <person name="Briner A.E."/>
            <person name="Felis G.E."/>
            <person name="de Vos W.M."/>
            <person name="Barrangou R."/>
            <person name="Klaenhammer T.R."/>
            <person name="Caufield P.W."/>
            <person name="Cui Y."/>
            <person name="Zhang H."/>
            <person name="O'Toole P.W."/>
        </authorList>
    </citation>
    <scope>NUCLEOTIDE SEQUENCE [LARGE SCALE GENOMIC DNA]</scope>
    <source>
        <strain evidence="1 2">DSM 14340</strain>
    </source>
</reference>
<protein>
    <recommendedName>
        <fullName evidence="3">DUF4867 domain-containing protein</fullName>
    </recommendedName>
</protein>
<evidence type="ECO:0000313" key="2">
    <source>
        <dbReference type="Proteomes" id="UP000051264"/>
    </source>
</evidence>
<comment type="caution">
    <text evidence="1">The sequence shown here is derived from an EMBL/GenBank/DDBJ whole genome shotgun (WGS) entry which is preliminary data.</text>
</comment>
<dbReference type="STRING" id="1423747.FC69_GL000391"/>
<accession>A0A0R1RQ75</accession>
<proteinExistence type="predicted"/>
<dbReference type="RefSeq" id="WP_025082443.1">
    <property type="nucleotide sequence ID" value="NZ_AZEX01000070.1"/>
</dbReference>
<sequence length="225" mass="25243">MTLAALKQINPDYQILSINDPRFAQFGLVYSQYDLTEIEQWMGQNVRVDPQDNQYVPSNPALESLAMIQQIGRDVFAGMPIEAGECTGQTSDFSAIEYHQGSEVNVILTDVVMVLGKRASLEKTGQFNPRQEGLLFYIPAGTVVEFYSDTLHYSPIKVWSTGFKMIVMLLAGTNQPFEQSLNTTNQRIVKQNKFQLVHASRTDKIKQGIQVGVVGELIRLNPLKI</sequence>
<dbReference type="Pfam" id="PF16161">
    <property type="entry name" value="DUF4867"/>
    <property type="match status" value="1"/>
</dbReference>
<organism evidence="1 2">
    <name type="scientific">Latilactobacillus fuchuensis DSM 14340 = JCM 11249</name>
    <dbReference type="NCBI Taxonomy" id="1423747"/>
    <lineage>
        <taxon>Bacteria</taxon>
        <taxon>Bacillati</taxon>
        <taxon>Bacillota</taxon>
        <taxon>Bacilli</taxon>
        <taxon>Lactobacillales</taxon>
        <taxon>Lactobacillaceae</taxon>
        <taxon>Latilactobacillus</taxon>
    </lineage>
</organism>
<dbReference type="AlphaFoldDB" id="A0A0R1RQ75"/>
<name>A0A0R1RQ75_9LACO</name>
<dbReference type="OrthoDB" id="358393at2"/>
<dbReference type="PATRIC" id="fig|1423747.3.peg.399"/>
<evidence type="ECO:0000313" key="1">
    <source>
        <dbReference type="EMBL" id="KRL58521.1"/>
    </source>
</evidence>
<dbReference type="Proteomes" id="UP000051264">
    <property type="component" value="Unassembled WGS sequence"/>
</dbReference>